<name>A0ABP7HGL5_9FLAO</name>
<dbReference type="Proteomes" id="UP001501456">
    <property type="component" value="Unassembled WGS sequence"/>
</dbReference>
<evidence type="ECO:0000313" key="2">
    <source>
        <dbReference type="Proteomes" id="UP001501456"/>
    </source>
</evidence>
<organism evidence="1 2">
    <name type="scientific">Corallibacter vietnamensis</name>
    <dbReference type="NCBI Taxonomy" id="904130"/>
    <lineage>
        <taxon>Bacteria</taxon>
        <taxon>Pseudomonadati</taxon>
        <taxon>Bacteroidota</taxon>
        <taxon>Flavobacteriia</taxon>
        <taxon>Flavobacteriales</taxon>
        <taxon>Flavobacteriaceae</taxon>
        <taxon>Corallibacter</taxon>
    </lineage>
</organism>
<accession>A0ABP7HGL5</accession>
<evidence type="ECO:0008006" key="3">
    <source>
        <dbReference type="Google" id="ProtNLM"/>
    </source>
</evidence>
<protein>
    <recommendedName>
        <fullName evidence="3">Calcium-binding protein</fullName>
    </recommendedName>
</protein>
<dbReference type="PROSITE" id="PS51257">
    <property type="entry name" value="PROKAR_LIPOPROTEIN"/>
    <property type="match status" value="1"/>
</dbReference>
<reference evidence="2" key="1">
    <citation type="journal article" date="2019" name="Int. J. Syst. Evol. Microbiol.">
        <title>The Global Catalogue of Microorganisms (GCM) 10K type strain sequencing project: providing services to taxonomists for standard genome sequencing and annotation.</title>
        <authorList>
            <consortium name="The Broad Institute Genomics Platform"/>
            <consortium name="The Broad Institute Genome Sequencing Center for Infectious Disease"/>
            <person name="Wu L."/>
            <person name="Ma J."/>
        </authorList>
    </citation>
    <scope>NUCLEOTIDE SEQUENCE [LARGE SCALE GENOMIC DNA]</scope>
    <source>
        <strain evidence="2">JCM 17525</strain>
    </source>
</reference>
<keyword evidence="2" id="KW-1185">Reference proteome</keyword>
<sequence length="323" mass="35342">MRNLIYILSCLLLLTACDDGDVITVEIEFDDTFESCGDIVFYKTKSNPPESLSLQVTSPALTFEDLIEVEPIEDGSTIMQVSNPVTDVEINGVTNLFNYRTYNVDPSNFFCNDIPPANILITQDLSSAGGTALIMVELIEDDNDGVPAELEDINGNGDLTDDDTDGDGIPNYLDEDDDGDNVLTITELSDNDLVDANGDGDFDDDIDGDPLTNVVDTDGDGIPNYLDNDDDGDGVLTIDEENLIQDENPANDFTNPDVADYLNADVAETVPATAYREHTIYQEFEVSVEINGVSFPTITQEFFDFGTLENTNLSTERNITPDF</sequence>
<dbReference type="RefSeq" id="WP_344731025.1">
    <property type="nucleotide sequence ID" value="NZ_BAABBI010000007.1"/>
</dbReference>
<gene>
    <name evidence="1" type="ORF">GCM10022271_25740</name>
</gene>
<evidence type="ECO:0000313" key="1">
    <source>
        <dbReference type="EMBL" id="GAA3792233.1"/>
    </source>
</evidence>
<dbReference type="EMBL" id="BAABBI010000007">
    <property type="protein sequence ID" value="GAA3792233.1"/>
    <property type="molecule type" value="Genomic_DNA"/>
</dbReference>
<comment type="caution">
    <text evidence="1">The sequence shown here is derived from an EMBL/GenBank/DDBJ whole genome shotgun (WGS) entry which is preliminary data.</text>
</comment>
<proteinExistence type="predicted"/>